<feature type="signal peptide" evidence="1">
    <location>
        <begin position="1"/>
        <end position="28"/>
    </location>
</feature>
<protein>
    <submittedName>
        <fullName evidence="2">Uncharacterized protein</fullName>
    </submittedName>
</protein>
<dbReference type="Proteomes" id="UP000254701">
    <property type="component" value="Unassembled WGS sequence"/>
</dbReference>
<dbReference type="AlphaFoldDB" id="A0A380WJG6"/>
<accession>A0A380WJG6</accession>
<keyword evidence="1" id="KW-0732">Signal</keyword>
<sequence>MKLKTMRLALAPVLAGLLVAAVPVAAMAKDKGSLAGNEGKKRYAAQFGQTTGPCKDAYKKYVAAPGHSAYAQTHVNFNVEAFYCADSLNAPSQAAAEKQALERCNSVGKKYKLKTTGKCAIYASK</sequence>
<name>A0A380WJG6_AMIAI</name>
<evidence type="ECO:0000313" key="3">
    <source>
        <dbReference type="Proteomes" id="UP000254701"/>
    </source>
</evidence>
<dbReference type="OrthoDB" id="8098226at2"/>
<proteinExistence type="predicted"/>
<evidence type="ECO:0000256" key="1">
    <source>
        <dbReference type="SAM" id="SignalP"/>
    </source>
</evidence>
<feature type="chain" id="PRO_5016887352" evidence="1">
    <location>
        <begin position="29"/>
        <end position="125"/>
    </location>
</feature>
<reference evidence="2 3" key="1">
    <citation type="submission" date="2018-06" db="EMBL/GenBank/DDBJ databases">
        <authorList>
            <consortium name="Pathogen Informatics"/>
            <person name="Doyle S."/>
        </authorList>
    </citation>
    <scope>NUCLEOTIDE SEQUENCE [LARGE SCALE GENOMIC DNA]</scope>
    <source>
        <strain evidence="2 3">NCTC10684</strain>
    </source>
</reference>
<dbReference type="EMBL" id="UFSM01000001">
    <property type="protein sequence ID" value="SUU89000.1"/>
    <property type="molecule type" value="Genomic_DNA"/>
</dbReference>
<evidence type="ECO:0000313" key="2">
    <source>
        <dbReference type="EMBL" id="SUU89000.1"/>
    </source>
</evidence>
<dbReference type="RefSeq" id="WP_131922256.1">
    <property type="nucleotide sequence ID" value="NZ_BAAAVY010000019.1"/>
</dbReference>
<gene>
    <name evidence="2" type="ORF">NCTC10684_02232</name>
</gene>
<organism evidence="2 3">
    <name type="scientific">Aminobacter aminovorans</name>
    <name type="common">Chelatobacter heintzii</name>
    <dbReference type="NCBI Taxonomy" id="83263"/>
    <lineage>
        <taxon>Bacteria</taxon>
        <taxon>Pseudomonadati</taxon>
        <taxon>Pseudomonadota</taxon>
        <taxon>Alphaproteobacteria</taxon>
        <taxon>Hyphomicrobiales</taxon>
        <taxon>Phyllobacteriaceae</taxon>
        <taxon>Aminobacter</taxon>
    </lineage>
</organism>